<organism evidence="2 3">
    <name type="scientific">Oedothorax gibbosus</name>
    <dbReference type="NCBI Taxonomy" id="931172"/>
    <lineage>
        <taxon>Eukaryota</taxon>
        <taxon>Metazoa</taxon>
        <taxon>Ecdysozoa</taxon>
        <taxon>Arthropoda</taxon>
        <taxon>Chelicerata</taxon>
        <taxon>Arachnida</taxon>
        <taxon>Araneae</taxon>
        <taxon>Araneomorphae</taxon>
        <taxon>Entelegynae</taxon>
        <taxon>Araneoidea</taxon>
        <taxon>Linyphiidae</taxon>
        <taxon>Erigoninae</taxon>
        <taxon>Oedothorax</taxon>
    </lineage>
</organism>
<evidence type="ECO:0000256" key="1">
    <source>
        <dbReference type="SAM" id="MobiDB-lite"/>
    </source>
</evidence>
<evidence type="ECO:0000313" key="3">
    <source>
        <dbReference type="Proteomes" id="UP000827092"/>
    </source>
</evidence>
<feature type="region of interest" description="Disordered" evidence="1">
    <location>
        <begin position="1"/>
        <end position="29"/>
    </location>
</feature>
<gene>
    <name evidence="2" type="ORF">JTE90_002702</name>
</gene>
<dbReference type="AlphaFoldDB" id="A0AAV6VZ97"/>
<protein>
    <submittedName>
        <fullName evidence="2">Uncharacterized protein</fullName>
    </submittedName>
</protein>
<name>A0AAV6VZ97_9ARAC</name>
<proteinExistence type="predicted"/>
<evidence type="ECO:0000313" key="2">
    <source>
        <dbReference type="EMBL" id="KAG8201024.1"/>
    </source>
</evidence>
<keyword evidence="3" id="KW-1185">Reference proteome</keyword>
<sequence>MEGGNERKTQAGGFATERKPGTPSTPALEPVLDKCRRRLSKARGAKAAPLFSCTDKFRSSHVINSPNPILGEEHTNVFKQHQQEKVVPCPAKKVMTSIYTPEPPIEMKCGRNRKI</sequence>
<accession>A0AAV6VZ97</accession>
<dbReference type="Proteomes" id="UP000827092">
    <property type="component" value="Unassembled WGS sequence"/>
</dbReference>
<comment type="caution">
    <text evidence="2">The sequence shown here is derived from an EMBL/GenBank/DDBJ whole genome shotgun (WGS) entry which is preliminary data.</text>
</comment>
<reference evidence="2 3" key="1">
    <citation type="journal article" date="2022" name="Nat. Ecol. Evol.">
        <title>A masculinizing supergene underlies an exaggerated male reproductive morph in a spider.</title>
        <authorList>
            <person name="Hendrickx F."/>
            <person name="De Corte Z."/>
            <person name="Sonet G."/>
            <person name="Van Belleghem S.M."/>
            <person name="Kostlbacher S."/>
            <person name="Vangestel C."/>
        </authorList>
    </citation>
    <scope>NUCLEOTIDE SEQUENCE [LARGE SCALE GENOMIC DNA]</scope>
    <source>
        <strain evidence="2">W744_W776</strain>
    </source>
</reference>
<dbReference type="EMBL" id="JAFNEN010000009">
    <property type="protein sequence ID" value="KAG8201024.1"/>
    <property type="molecule type" value="Genomic_DNA"/>
</dbReference>